<dbReference type="CDD" id="cd16329">
    <property type="entry name" value="LolA_like"/>
    <property type="match status" value="1"/>
</dbReference>
<geneLocation type="plasmid" evidence="3">
    <name>p1</name>
</geneLocation>
<evidence type="ECO:0000259" key="2">
    <source>
        <dbReference type="Pfam" id="PF17131"/>
    </source>
</evidence>
<dbReference type="Proteomes" id="UP000238730">
    <property type="component" value="Unassembled WGS sequence"/>
</dbReference>
<sequence>MYHRTLPSTLLLSTLAITSSLSFASNDEVTAQKGREIAIEIDKRDRGFFDSSAAVEMVLINRSGDKTLRELTFKRLESQESADKSLIRFGFPADIKGTALLTHPKLNDSDDQWLYLPSLNRVKRISSRNKSGAFVGSEFSFEDMTDKVVDDFTYQYIDTKPCIDSNPSFDKNTLCDVIDRFPVDTQSGYTKQRVWVDQPHRRIVRIDFYDRKKTHLKTMMAKNFSLFADKYWRPLNVEMINLQTQRKTQLNYSNIEFQQGLSDNELSRRALKRGK</sequence>
<keyword evidence="3" id="KW-0614">Plasmid</keyword>
<name>A0A2S7VAC5_PHOAN</name>
<keyword evidence="1" id="KW-0732">Signal</keyword>
<evidence type="ECO:0000313" key="4">
    <source>
        <dbReference type="Proteomes" id="UP000238730"/>
    </source>
</evidence>
<accession>A0A2S7VAC5</accession>
<evidence type="ECO:0000313" key="3">
    <source>
        <dbReference type="EMBL" id="PQJ58490.1"/>
    </source>
</evidence>
<feature type="domain" description="Uncharacterized protein TP-0789" evidence="2">
    <location>
        <begin position="83"/>
        <end position="273"/>
    </location>
</feature>
<dbReference type="Pfam" id="PF17131">
    <property type="entry name" value="LolA_like"/>
    <property type="match status" value="1"/>
</dbReference>
<organism evidence="3 4">
    <name type="scientific">Photobacterium angustum</name>
    <dbReference type="NCBI Taxonomy" id="661"/>
    <lineage>
        <taxon>Bacteria</taxon>
        <taxon>Pseudomonadati</taxon>
        <taxon>Pseudomonadota</taxon>
        <taxon>Gammaproteobacteria</taxon>
        <taxon>Vibrionales</taxon>
        <taxon>Vibrionaceae</taxon>
        <taxon>Photobacterium</taxon>
    </lineage>
</organism>
<evidence type="ECO:0000256" key="1">
    <source>
        <dbReference type="SAM" id="SignalP"/>
    </source>
</evidence>
<feature type="signal peptide" evidence="1">
    <location>
        <begin position="1"/>
        <end position="24"/>
    </location>
</feature>
<dbReference type="AlphaFoldDB" id="A0A2S7VAC5"/>
<gene>
    <name evidence="3" type="ORF">BTO08_22280</name>
</gene>
<feature type="chain" id="PRO_5015473140" description="Uncharacterized protein TP-0789 domain-containing protein" evidence="1">
    <location>
        <begin position="25"/>
        <end position="275"/>
    </location>
</feature>
<dbReference type="InterPro" id="IPR033399">
    <property type="entry name" value="TP_0789-like"/>
</dbReference>
<reference evidence="3 4" key="1">
    <citation type="submission" date="2016-12" db="EMBL/GenBank/DDBJ databases">
        <title>Diversity of luminous bacteria.</title>
        <authorList>
            <person name="Yoshizawa S."/>
            <person name="Kogure K."/>
        </authorList>
    </citation>
    <scope>NUCLEOTIDE SEQUENCE [LARGE SCALE GENOMIC DNA]</scope>
    <source>
        <strain evidence="3 4">LC1-200</strain>
        <plasmid evidence="3">p1</plasmid>
    </source>
</reference>
<proteinExistence type="predicted"/>
<dbReference type="EMBL" id="MSCJ01000004">
    <property type="protein sequence ID" value="PQJ58490.1"/>
    <property type="molecule type" value="Genomic_DNA"/>
</dbReference>
<comment type="caution">
    <text evidence="3">The sequence shown here is derived from an EMBL/GenBank/DDBJ whole genome shotgun (WGS) entry which is preliminary data.</text>
</comment>
<dbReference type="Gene3D" id="2.50.20.10">
    <property type="entry name" value="Lipoprotein localisation LolA/LolB/LppX"/>
    <property type="match status" value="1"/>
</dbReference>
<protein>
    <recommendedName>
        <fullName evidence="2">Uncharacterized protein TP-0789 domain-containing protein</fullName>
    </recommendedName>
</protein>